<organism evidence="1 2">
    <name type="scientific">Faecalibacterium cf. prausnitzii KLE1255</name>
    <dbReference type="NCBI Taxonomy" id="748224"/>
    <lineage>
        <taxon>Bacteria</taxon>
        <taxon>Bacillati</taxon>
        <taxon>Bacillota</taxon>
        <taxon>Clostridia</taxon>
        <taxon>Eubacteriales</taxon>
        <taxon>Oscillospiraceae</taxon>
        <taxon>Faecalibacterium</taxon>
    </lineage>
</organism>
<dbReference type="STRING" id="748224.HMPREF9436_03346"/>
<dbReference type="BioCyc" id="FCF748224-HMP:GTSS-2318-MONOMER"/>
<gene>
    <name evidence="1" type="ORF">HMPREF9436_03346</name>
</gene>
<protein>
    <submittedName>
        <fullName evidence="1">Uncharacterized protein</fullName>
    </submittedName>
</protein>
<dbReference type="EMBL" id="AECU01000248">
    <property type="protein sequence ID" value="EFQ05158.1"/>
    <property type="molecule type" value="Genomic_DNA"/>
</dbReference>
<evidence type="ECO:0000313" key="2">
    <source>
        <dbReference type="Proteomes" id="UP000006028"/>
    </source>
</evidence>
<comment type="caution">
    <text evidence="1">The sequence shown here is derived from an EMBL/GenBank/DDBJ whole genome shotgun (WGS) entry which is preliminary data.</text>
</comment>
<evidence type="ECO:0000313" key="1">
    <source>
        <dbReference type="EMBL" id="EFQ05158.1"/>
    </source>
</evidence>
<name>E2ZNR5_9FIRM</name>
<sequence>MIRTWTSESENEKPPKNEKAQLVRAWFERLPRMRAQIQQQEERIVDLQCIATATTSSVSAAPGRSGTSDKVGNGGAAIVEAEEKLAALKCEYVEMQKAAIDTAYLLNADTASIRRSKCIILCYVEGKTREQAAAEVGFAQAHTASRAITVGFEALAEIWEATPFCDFDESA</sequence>
<accession>E2ZNR5</accession>
<dbReference type="HOGENOM" id="CLU_1560658_0_0_9"/>
<dbReference type="Proteomes" id="UP000006028">
    <property type="component" value="Unassembled WGS sequence"/>
</dbReference>
<reference evidence="1 2" key="1">
    <citation type="submission" date="2010-08" db="EMBL/GenBank/DDBJ databases">
        <authorList>
            <person name="Weinstock G."/>
            <person name="Sodergren E."/>
            <person name="Clifton S."/>
            <person name="Fulton L."/>
            <person name="Fulton B."/>
            <person name="Courtney L."/>
            <person name="Fronick C."/>
            <person name="Harrison M."/>
            <person name="Strong C."/>
            <person name="Farmer C."/>
            <person name="Delahaunty K."/>
            <person name="Markovic C."/>
            <person name="Hall O."/>
            <person name="Minx P."/>
            <person name="Tomlinson C."/>
            <person name="Mitreva M."/>
            <person name="Hou S."/>
            <person name="Chen J."/>
            <person name="Wollam A."/>
            <person name="Pepin K.H."/>
            <person name="Johnson M."/>
            <person name="Bhonagiri V."/>
            <person name="Zhang X."/>
            <person name="Suruliraj S."/>
            <person name="Warren W."/>
            <person name="Chinwalla A."/>
            <person name="Mardis E.R."/>
            <person name="Wilson R.K."/>
        </authorList>
    </citation>
    <scope>NUCLEOTIDE SEQUENCE [LARGE SCALE GENOMIC DNA]</scope>
    <source>
        <strain evidence="1 2">KLE1255</strain>
    </source>
</reference>
<dbReference type="RefSeq" id="WP_005946573.1">
    <property type="nucleotide sequence ID" value="NZ_GL538351.1"/>
</dbReference>
<proteinExistence type="predicted"/>
<dbReference type="AlphaFoldDB" id="E2ZNR5"/>